<comment type="subunit">
    <text evidence="9">The system is composed of three essential subunits: KdpA, KdpB and KdpC.</text>
</comment>
<name>A0A4U8WJN5_9FLAO</name>
<dbReference type="Pfam" id="PF03814">
    <property type="entry name" value="KdpA"/>
    <property type="match status" value="1"/>
</dbReference>
<dbReference type="HAMAP" id="MF_00275">
    <property type="entry name" value="KdpA"/>
    <property type="match status" value="1"/>
</dbReference>
<dbReference type="InterPro" id="IPR004623">
    <property type="entry name" value="KdpA"/>
</dbReference>
<evidence type="ECO:0000313" key="10">
    <source>
        <dbReference type="EMBL" id="VFB02349.1"/>
    </source>
</evidence>
<keyword evidence="2 9" id="KW-1003">Cell membrane</keyword>
<sequence>MPLSFTSHFLFLTHFKLKKMNSEILGIILMFALTVTLAVPLGRYIGKIFSNEKTLLDKVFNPLDKFFYKLSGVSPDNEMNWKQHLAALLTINLVWFLIAMFVLTNMSWLPLNPDNNPSMSGDLAFNTAVSFVTNTNLQHYSGESALSYLGQLTLMLWQFISAGCGIAIAAVVFTAMKEKSADKLGNFYFFFVRSCTRILFPIALLVASLLALNGVPMTFEGKDTIINLQGDQVEVSRGPVAAFVAIKQLGTNGGGFFGPNSTHPLENPNYFTNIVETVSIMLIPIALVFAMGYVLKRKKLALTIFGVMTIGFLLLLIPTVINEMNGNSAIEKMGITQNLGSMEGKEVRFGPAASAYWAINTTVTSNGSVNSMHDSLTPLSGMNAMLGMMVNAFYGGVGVGFLNFYIFIILAVFISGLMVGRTPEFLGKKIEAKEMKIAMVIALLHPFLILTGTAIASYTYAHNPETYAGWLNNPGFHGFSEMLYEFTSSSANNGSGFEGLGDNTPFWNIACGIVMLMARYLPIIGPVAIAGSLAAKKYIPESAGTLKTDTSTFGLMIFAVIAIVAALSFFPALALGPIAEYFSLLKMQVEYY</sequence>
<keyword evidence="5 9" id="KW-0630">Potassium</keyword>
<evidence type="ECO:0000313" key="11">
    <source>
        <dbReference type="Proteomes" id="UP000290013"/>
    </source>
</evidence>
<keyword evidence="7 9" id="KW-0406">Ion transport</keyword>
<dbReference type="GO" id="GO:0030955">
    <property type="term" value="F:potassium ion binding"/>
    <property type="evidence" value="ECO:0007669"/>
    <property type="project" value="UniProtKB-UniRule"/>
</dbReference>
<keyword evidence="3 9" id="KW-0633">Potassium transport</keyword>
<keyword evidence="4 9" id="KW-0812">Transmembrane</keyword>
<accession>A0A4U8WJN5</accession>
<evidence type="ECO:0000256" key="7">
    <source>
        <dbReference type="ARBA" id="ARBA00023065"/>
    </source>
</evidence>
<dbReference type="GO" id="GO:0005886">
    <property type="term" value="C:plasma membrane"/>
    <property type="evidence" value="ECO:0007669"/>
    <property type="project" value="UniProtKB-SubCell"/>
</dbReference>
<evidence type="ECO:0000256" key="4">
    <source>
        <dbReference type="ARBA" id="ARBA00022692"/>
    </source>
</evidence>
<keyword evidence="1 9" id="KW-0813">Transport</keyword>
<feature type="transmembrane region" description="Helical" evidence="9">
    <location>
        <begin position="187"/>
        <end position="212"/>
    </location>
</feature>
<dbReference type="EMBL" id="LR215974">
    <property type="protein sequence ID" value="VFB02349.1"/>
    <property type="molecule type" value="Genomic_DNA"/>
</dbReference>
<dbReference type="KEGG" id="ctai:NCTC12078_00324"/>
<evidence type="ECO:0000256" key="1">
    <source>
        <dbReference type="ARBA" id="ARBA00022448"/>
    </source>
</evidence>
<feature type="transmembrane region" description="Helical" evidence="9">
    <location>
        <begin position="392"/>
        <end position="419"/>
    </location>
</feature>
<dbReference type="Proteomes" id="UP000290013">
    <property type="component" value="Chromosome"/>
</dbReference>
<dbReference type="AlphaFoldDB" id="A0A4U8WJN5"/>
<feature type="transmembrane region" description="Helical" evidence="9">
    <location>
        <begin position="270"/>
        <end position="293"/>
    </location>
</feature>
<evidence type="ECO:0000256" key="3">
    <source>
        <dbReference type="ARBA" id="ARBA00022538"/>
    </source>
</evidence>
<feature type="transmembrane region" description="Helical" evidence="9">
    <location>
        <begin position="440"/>
        <end position="461"/>
    </location>
</feature>
<evidence type="ECO:0000256" key="6">
    <source>
        <dbReference type="ARBA" id="ARBA00022989"/>
    </source>
</evidence>
<evidence type="ECO:0000256" key="9">
    <source>
        <dbReference type="HAMAP-Rule" id="MF_00275"/>
    </source>
</evidence>
<comment type="function">
    <text evidence="9">Part of the high-affinity ATP-driven potassium transport (or Kdp) system, which catalyzes the hydrolysis of ATP coupled with the electrogenic transport of potassium into the cytoplasm. This subunit binds the extracellular potassium ions and delivers the ions to the membrane domain of KdpB through an intramembrane tunnel.</text>
</comment>
<keyword evidence="6 9" id="KW-1133">Transmembrane helix</keyword>
<comment type="subcellular location">
    <subcellularLocation>
        <location evidence="9">Cell membrane</location>
        <topology evidence="9">Multi-pass membrane protein</topology>
    </subcellularLocation>
</comment>
<evidence type="ECO:0000256" key="8">
    <source>
        <dbReference type="ARBA" id="ARBA00023136"/>
    </source>
</evidence>
<dbReference type="PANTHER" id="PTHR30607:SF2">
    <property type="entry name" value="POTASSIUM-TRANSPORTING ATPASE POTASSIUM-BINDING SUBUNIT"/>
    <property type="match status" value="1"/>
</dbReference>
<feature type="transmembrane region" description="Helical" evidence="9">
    <location>
        <begin position="555"/>
        <end position="579"/>
    </location>
</feature>
<feature type="transmembrane region" description="Helical" evidence="9">
    <location>
        <begin position="85"/>
        <end position="109"/>
    </location>
</feature>
<evidence type="ECO:0000256" key="5">
    <source>
        <dbReference type="ARBA" id="ARBA00022958"/>
    </source>
</evidence>
<feature type="transmembrane region" description="Helical" evidence="9">
    <location>
        <begin position="506"/>
        <end position="534"/>
    </location>
</feature>
<reference evidence="10 11" key="1">
    <citation type="submission" date="2019-02" db="EMBL/GenBank/DDBJ databases">
        <authorList>
            <consortium name="Pathogen Informatics"/>
        </authorList>
    </citation>
    <scope>NUCLEOTIDE SEQUENCE [LARGE SCALE GENOMIC DNA]</scope>
    <source>
        <strain evidence="10 11">3012STDY6944375</strain>
    </source>
</reference>
<proteinExistence type="inferred from homology"/>
<feature type="transmembrane region" description="Helical" evidence="9">
    <location>
        <begin position="155"/>
        <end position="175"/>
    </location>
</feature>
<dbReference type="NCBIfam" id="TIGR00680">
    <property type="entry name" value="kdpA"/>
    <property type="match status" value="1"/>
</dbReference>
<dbReference type="PIRSF" id="PIRSF001294">
    <property type="entry name" value="K_ATPaseA"/>
    <property type="match status" value="1"/>
</dbReference>
<protein>
    <recommendedName>
        <fullName evidence="9">Potassium-transporting ATPase potassium-binding subunit</fullName>
    </recommendedName>
    <alternativeName>
        <fullName evidence="9">ATP phosphohydrolase [potassium-transporting] A chain</fullName>
    </alternativeName>
    <alternativeName>
        <fullName evidence="9">Potassium-binding and translocating subunit A</fullName>
    </alternativeName>
    <alternativeName>
        <fullName evidence="9">Potassium-translocating ATPase A chain</fullName>
    </alternativeName>
</protein>
<comment type="similarity">
    <text evidence="9">Belongs to the KdpA family.</text>
</comment>
<dbReference type="GO" id="GO:0008556">
    <property type="term" value="F:P-type potassium transmembrane transporter activity"/>
    <property type="evidence" value="ECO:0007669"/>
    <property type="project" value="InterPro"/>
</dbReference>
<evidence type="ECO:0000256" key="2">
    <source>
        <dbReference type="ARBA" id="ARBA00022475"/>
    </source>
</evidence>
<dbReference type="PANTHER" id="PTHR30607">
    <property type="entry name" value="POTASSIUM-TRANSPORTING ATPASE A CHAIN"/>
    <property type="match status" value="1"/>
</dbReference>
<feature type="transmembrane region" description="Helical" evidence="9">
    <location>
        <begin position="300"/>
        <end position="321"/>
    </location>
</feature>
<organism evidence="10 11">
    <name type="scientific">Chryseobacterium taihuense</name>
    <dbReference type="NCBI Taxonomy" id="1141221"/>
    <lineage>
        <taxon>Bacteria</taxon>
        <taxon>Pseudomonadati</taxon>
        <taxon>Bacteroidota</taxon>
        <taxon>Flavobacteriia</taxon>
        <taxon>Flavobacteriales</taxon>
        <taxon>Weeksellaceae</taxon>
        <taxon>Chryseobacterium group</taxon>
        <taxon>Chryseobacterium</taxon>
    </lineage>
</organism>
<feature type="transmembrane region" description="Helical" evidence="9">
    <location>
        <begin position="24"/>
        <end position="45"/>
    </location>
</feature>
<keyword evidence="8 9" id="KW-0472">Membrane</keyword>
<gene>
    <name evidence="9" type="primary">kdpA</name>
    <name evidence="10" type="ORF">NCTC12078_00324</name>
</gene>